<accession>A0A0E9W6J5</accession>
<evidence type="ECO:0000313" key="1">
    <source>
        <dbReference type="EMBL" id="JAH85994.1"/>
    </source>
</evidence>
<name>A0A0E9W6J5_ANGAN</name>
<dbReference type="AlphaFoldDB" id="A0A0E9W6J5"/>
<reference evidence="1" key="1">
    <citation type="submission" date="2014-11" db="EMBL/GenBank/DDBJ databases">
        <authorList>
            <person name="Amaro Gonzalez C."/>
        </authorList>
    </citation>
    <scope>NUCLEOTIDE SEQUENCE</scope>
</reference>
<reference evidence="1" key="2">
    <citation type="journal article" date="2015" name="Fish Shellfish Immunol.">
        <title>Early steps in the European eel (Anguilla anguilla)-Vibrio vulnificus interaction in the gills: Role of the RtxA13 toxin.</title>
        <authorList>
            <person name="Callol A."/>
            <person name="Pajuelo D."/>
            <person name="Ebbesson L."/>
            <person name="Teles M."/>
            <person name="MacKenzie S."/>
            <person name="Amaro C."/>
        </authorList>
    </citation>
    <scope>NUCLEOTIDE SEQUENCE</scope>
</reference>
<dbReference type="EMBL" id="GBXM01022583">
    <property type="protein sequence ID" value="JAH85994.1"/>
    <property type="molecule type" value="Transcribed_RNA"/>
</dbReference>
<protein>
    <submittedName>
        <fullName evidence="1">Uncharacterized protein</fullName>
    </submittedName>
</protein>
<proteinExistence type="predicted"/>
<sequence length="54" mass="5970">MLEHQGALNSLELLSLHISVIHSQFQGLFYHPVKGEVTAQYACGTWPLGLYISA</sequence>
<organism evidence="1">
    <name type="scientific">Anguilla anguilla</name>
    <name type="common">European freshwater eel</name>
    <name type="synonym">Muraena anguilla</name>
    <dbReference type="NCBI Taxonomy" id="7936"/>
    <lineage>
        <taxon>Eukaryota</taxon>
        <taxon>Metazoa</taxon>
        <taxon>Chordata</taxon>
        <taxon>Craniata</taxon>
        <taxon>Vertebrata</taxon>
        <taxon>Euteleostomi</taxon>
        <taxon>Actinopterygii</taxon>
        <taxon>Neopterygii</taxon>
        <taxon>Teleostei</taxon>
        <taxon>Anguilliformes</taxon>
        <taxon>Anguillidae</taxon>
        <taxon>Anguilla</taxon>
    </lineage>
</organism>